<dbReference type="KEGG" id="cthd:CDO33_11655"/>
<evidence type="ECO:0008006" key="4">
    <source>
        <dbReference type="Google" id="ProtNLM"/>
    </source>
</evidence>
<dbReference type="EMBL" id="NIOJ01000034">
    <property type="protein sequence ID" value="PNT97704.1"/>
    <property type="molecule type" value="Genomic_DNA"/>
</dbReference>
<comment type="caution">
    <text evidence="2">The sequence shown here is derived from an EMBL/GenBank/DDBJ whole genome shotgun (WGS) entry which is preliminary data.</text>
</comment>
<dbReference type="Proteomes" id="UP000236151">
    <property type="component" value="Unassembled WGS sequence"/>
</dbReference>
<reference evidence="2 3" key="1">
    <citation type="submission" date="2017-06" db="EMBL/GenBank/DDBJ databases">
        <title>Investigating the central metabolism of Clostridium thermosuccinogenes.</title>
        <authorList>
            <person name="Koendjbiharie J.G."/>
            <person name="van Kranenburg R."/>
        </authorList>
    </citation>
    <scope>NUCLEOTIDE SEQUENCE [LARGE SCALE GENOMIC DNA]</scope>
    <source>
        <strain evidence="2 3">DSM 5806</strain>
    </source>
</reference>
<evidence type="ECO:0000256" key="1">
    <source>
        <dbReference type="SAM" id="SignalP"/>
    </source>
</evidence>
<keyword evidence="1" id="KW-0732">Signal</keyword>
<evidence type="ECO:0000313" key="3">
    <source>
        <dbReference type="Proteomes" id="UP000236151"/>
    </source>
</evidence>
<protein>
    <recommendedName>
        <fullName evidence="4">Lipoprotein</fullName>
    </recommendedName>
</protein>
<dbReference type="AlphaFoldDB" id="A0A2K2FBD0"/>
<name>A0A2K2FBD0_9CLOT</name>
<feature type="chain" id="PRO_5038785512" description="Lipoprotein" evidence="1">
    <location>
        <begin position="20"/>
        <end position="220"/>
    </location>
</feature>
<organism evidence="2 3">
    <name type="scientific">Clostridium thermosuccinogenes</name>
    <dbReference type="NCBI Taxonomy" id="84032"/>
    <lineage>
        <taxon>Bacteria</taxon>
        <taxon>Bacillati</taxon>
        <taxon>Bacillota</taxon>
        <taxon>Clostridia</taxon>
        <taxon>Eubacteriales</taxon>
        <taxon>Clostridiaceae</taxon>
        <taxon>Clostridium</taxon>
    </lineage>
</organism>
<dbReference type="PROSITE" id="PS51257">
    <property type="entry name" value="PROKAR_LIPOPROTEIN"/>
    <property type="match status" value="1"/>
</dbReference>
<proteinExistence type="predicted"/>
<dbReference type="OrthoDB" id="2086813at2"/>
<feature type="signal peptide" evidence="1">
    <location>
        <begin position="1"/>
        <end position="19"/>
    </location>
</feature>
<gene>
    <name evidence="2" type="ORF">CDQ84_12685</name>
</gene>
<sequence length="220" mass="24211">MRGKFYKISLALCGLITLAACGNYSKKSEDLNKFLIKEGVALTCNMDELAESEEYLSLITPSENIGQIANKMASQEYSKPENAYIIKMPDDIFTRVQGFPKDFKISDNLMKMLRSKVNGSVFANMVNASYGSEVVAATAITSYGKSYIQPEGWSDDMILLLEYPGEFSSIVSFVQSGDGVISGSSIFVKNGDKDLLASIAEYLGVEDLKYDHYTGSQLKD</sequence>
<keyword evidence="3" id="KW-1185">Reference proteome</keyword>
<evidence type="ECO:0000313" key="2">
    <source>
        <dbReference type="EMBL" id="PNT97704.1"/>
    </source>
</evidence>
<accession>A0A2K2FBD0</accession>
<dbReference type="RefSeq" id="WP_103082100.1">
    <property type="nucleotide sequence ID" value="NZ_CP021850.1"/>
</dbReference>